<dbReference type="EMBL" id="CP016428">
    <property type="protein sequence ID" value="ANW02677.1"/>
    <property type="molecule type" value="Genomic_DNA"/>
</dbReference>
<dbReference type="InterPro" id="IPR003673">
    <property type="entry name" value="CoA-Trfase_fam_III"/>
</dbReference>
<dbReference type="OrthoDB" id="9806585at2"/>
<dbReference type="AlphaFoldDB" id="A0A1B1UJ09"/>
<evidence type="ECO:0000256" key="1">
    <source>
        <dbReference type="ARBA" id="ARBA00022679"/>
    </source>
</evidence>
<dbReference type="Gene3D" id="3.40.50.10540">
    <property type="entry name" value="Crotonobetainyl-coa:carnitine coa-transferase, domain 1"/>
    <property type="match status" value="1"/>
</dbReference>
<accession>A0A1B1UJ09</accession>
<protein>
    <submittedName>
        <fullName evidence="2">Acetyl-CoA acetyltransferase</fullName>
    </submittedName>
</protein>
<dbReference type="PANTHER" id="PTHR48207">
    <property type="entry name" value="SUCCINATE--HYDROXYMETHYLGLUTARATE COA-TRANSFERASE"/>
    <property type="match status" value="1"/>
</dbReference>
<sequence>MGPLADIKVIDMTTVLMGPYATQMLGDYGADVIKVESPDGDVTRQIGPTRHPGMGPVFLNTNRSKRSICLDLKKPAGRDAVLRLVKSADVLVYNVRPQAMARLNLGYDVVAKINPRLIYAGVFGFGQDGPYAAKPAYDDLIQGATALPALMAQTADGVPRYVPNALVDRIVGLTAVGAICASLVDRNRTGRGQRVDIPMFETMAGFVMGDHMGGLTYEPPLDKGGYARHLSPDRRPYKTSDGYICVIVYNDKQWQNFFEATGRDDLRVHPKFATFAGRAANIDAVYAELARILETKTTAEWSAILERADVPVMPMHDLESLLGDPHIVATDFFPVVGHPTEGRIRNMRPSAKFSETPVETKRLAPRLSEHSAEILGEAGFSADEIAALVREGVTKVAPNAAVPNT</sequence>
<proteinExistence type="predicted"/>
<dbReference type="Proteomes" id="UP000092839">
    <property type="component" value="Chromosome"/>
</dbReference>
<dbReference type="InterPro" id="IPR044855">
    <property type="entry name" value="CoA-Trfase_III_dom3_sf"/>
</dbReference>
<dbReference type="SUPFAM" id="SSF89796">
    <property type="entry name" value="CoA-transferase family III (CaiB/BaiF)"/>
    <property type="match status" value="1"/>
</dbReference>
<gene>
    <name evidence="2" type="ORF">LMTR13_23420</name>
</gene>
<evidence type="ECO:0000313" key="2">
    <source>
        <dbReference type="EMBL" id="ANW02677.1"/>
    </source>
</evidence>
<dbReference type="InterPro" id="IPR050483">
    <property type="entry name" value="CoA-transferase_III_domain"/>
</dbReference>
<dbReference type="GO" id="GO:0008410">
    <property type="term" value="F:CoA-transferase activity"/>
    <property type="evidence" value="ECO:0007669"/>
    <property type="project" value="TreeGrafter"/>
</dbReference>
<dbReference type="Pfam" id="PF02515">
    <property type="entry name" value="CoA_transf_3"/>
    <property type="match status" value="1"/>
</dbReference>
<reference evidence="2 3" key="1">
    <citation type="submission" date="2016-07" db="EMBL/GenBank/DDBJ databases">
        <title>Complete genome sequence of Bradyrhizobium icense LMTR 13T, a potential inoculant strain isolated from lima bean (Phaseolus lunatus) in Peru.</title>
        <authorList>
            <person name="Ormeno-Orrillo E."/>
            <person name="Duran D."/>
            <person name="Rogel M.A."/>
            <person name="Rey L."/>
            <person name="Imperial J."/>
            <person name="Ruiz-Argueso T."/>
            <person name="Martinez-Romero E."/>
        </authorList>
    </citation>
    <scope>NUCLEOTIDE SEQUENCE [LARGE SCALE GENOMIC DNA]</scope>
    <source>
        <strain evidence="2 3">LMTR 13</strain>
    </source>
</reference>
<dbReference type="KEGG" id="bic:LMTR13_23420"/>
<dbReference type="PANTHER" id="PTHR48207:SF4">
    <property type="entry name" value="BLL6097 PROTEIN"/>
    <property type="match status" value="1"/>
</dbReference>
<organism evidence="2 3">
    <name type="scientific">Bradyrhizobium icense</name>
    <dbReference type="NCBI Taxonomy" id="1274631"/>
    <lineage>
        <taxon>Bacteria</taxon>
        <taxon>Pseudomonadati</taxon>
        <taxon>Pseudomonadota</taxon>
        <taxon>Alphaproteobacteria</taxon>
        <taxon>Hyphomicrobiales</taxon>
        <taxon>Nitrobacteraceae</taxon>
        <taxon>Bradyrhizobium</taxon>
    </lineage>
</organism>
<dbReference type="InterPro" id="IPR023606">
    <property type="entry name" value="CoA-Trfase_III_dom_1_sf"/>
</dbReference>
<dbReference type="RefSeq" id="WP_065729879.1">
    <property type="nucleotide sequence ID" value="NZ_CP016428.1"/>
</dbReference>
<evidence type="ECO:0000313" key="3">
    <source>
        <dbReference type="Proteomes" id="UP000092839"/>
    </source>
</evidence>
<dbReference type="STRING" id="1274631.LMTR13_23420"/>
<keyword evidence="3" id="KW-1185">Reference proteome</keyword>
<dbReference type="Gene3D" id="3.30.1540.10">
    <property type="entry name" value="formyl-coa transferase, domain 3"/>
    <property type="match status" value="1"/>
</dbReference>
<keyword evidence="1 2" id="KW-0808">Transferase</keyword>
<name>A0A1B1UJ09_9BRAD</name>